<dbReference type="PROSITE" id="PS00688">
    <property type="entry name" value="SIGMA54_INTERACT_3"/>
    <property type="match status" value="1"/>
</dbReference>
<keyword evidence="4" id="KW-0805">Transcription regulation</keyword>
<dbReference type="PANTHER" id="PTHR32071">
    <property type="entry name" value="TRANSCRIPTIONAL REGULATORY PROTEIN"/>
    <property type="match status" value="1"/>
</dbReference>
<dbReference type="PRINTS" id="PR01590">
    <property type="entry name" value="HTHFIS"/>
</dbReference>
<dbReference type="Gene3D" id="1.10.8.60">
    <property type="match status" value="1"/>
</dbReference>
<dbReference type="Gene3D" id="1.10.10.60">
    <property type="entry name" value="Homeodomain-like"/>
    <property type="match status" value="1"/>
</dbReference>
<dbReference type="InterPro" id="IPR002197">
    <property type="entry name" value="HTH_Fis"/>
</dbReference>
<dbReference type="InterPro" id="IPR003593">
    <property type="entry name" value="AAA+_ATPase"/>
</dbReference>
<feature type="domain" description="Sigma-54 factor interaction" evidence="8">
    <location>
        <begin position="261"/>
        <end position="491"/>
    </location>
</feature>
<keyword evidence="5" id="KW-0238">DNA-binding</keyword>
<dbReference type="STRING" id="1776384.GCA_900086585_02121"/>
<reference evidence="9 10" key="1">
    <citation type="submission" date="2018-08" db="EMBL/GenBank/DDBJ databases">
        <title>A genome reference for cultivated species of the human gut microbiota.</title>
        <authorList>
            <person name="Zou Y."/>
            <person name="Xue W."/>
            <person name="Luo G."/>
        </authorList>
    </citation>
    <scope>NUCLEOTIDE SEQUENCE [LARGE SCALE GENOMIC DNA]</scope>
    <source>
        <strain evidence="9 10">AM07-24</strain>
    </source>
</reference>
<dbReference type="PROSITE" id="PS00675">
    <property type="entry name" value="SIGMA54_INTERACT_1"/>
    <property type="match status" value="1"/>
</dbReference>
<accession>A0A415DY66</accession>
<dbReference type="SUPFAM" id="SSF46689">
    <property type="entry name" value="Homeodomain-like"/>
    <property type="match status" value="1"/>
</dbReference>
<evidence type="ECO:0000256" key="7">
    <source>
        <dbReference type="ARBA" id="ARBA00029500"/>
    </source>
</evidence>
<keyword evidence="10" id="KW-1185">Reference proteome</keyword>
<dbReference type="PROSITE" id="PS50045">
    <property type="entry name" value="SIGMA54_INTERACT_4"/>
    <property type="match status" value="1"/>
</dbReference>
<organism evidence="9 10">
    <name type="scientific">Emergencia timonensis</name>
    <dbReference type="NCBI Taxonomy" id="1776384"/>
    <lineage>
        <taxon>Bacteria</taxon>
        <taxon>Bacillati</taxon>
        <taxon>Bacillota</taxon>
        <taxon>Clostridia</taxon>
        <taxon>Peptostreptococcales</taxon>
        <taxon>Anaerovoracaceae</taxon>
        <taxon>Emergencia</taxon>
    </lineage>
</organism>
<dbReference type="InterPro" id="IPR030828">
    <property type="entry name" value="HTH_TyrR"/>
</dbReference>
<keyword evidence="2" id="KW-0058">Aromatic hydrocarbons catabolism</keyword>
<dbReference type="InterPro" id="IPR027417">
    <property type="entry name" value="P-loop_NTPase"/>
</dbReference>
<evidence type="ECO:0000313" key="10">
    <source>
        <dbReference type="Proteomes" id="UP000284841"/>
    </source>
</evidence>
<sequence>MRTGYFAVNRADRITILHDGVLEYARYDQETIRWHGEGRLALNDLVVFICCEEACTVTVYRYGNCECKPVTKRIPIDELEEGQTVLDFYYDNERVAIRVKDQLLFDVFVGRQKVMLQLSQGKKKYLVIQKNDEIRYFSCGGADVVTDQMEDEIMKGQSFPAYVDKHQLPIPLADFFPEKIIEELRSMKKSEELRYAKIHGEQIAVRLIQEDFDGQGSSLYMIGDEEAFLDSLRKNVSIYNRLYFNREFKVRQNELSCEVRLRGSGSKIEEINRKLDKVCHKNVTIVLTGESGTGKTFLARQIHRNGRRAEGPFVNVNCAAIAYNLIESELFGYEEGAFTGARRGGKEGYFEAAKGGTLFLDEISEMPITLQGKLLEVLQEGTFYRVGGTKKIRADIRLIVATNRNLEAMVKEGKFREDLYYRICVFPIHLPPLRERLADLYNIIEDALPQICTNLEIEPLILTQAALAKMRKYHWPGNIRELENVLEKAAVMADGQLIREEDVVLGNPLLGNAEEQNLKERLNEYEKKIIKEAYELFDGDRKEMAAFLGISKTNLFEKIHKYGIEEETLCISQKK</sequence>
<evidence type="ECO:0000256" key="5">
    <source>
        <dbReference type="ARBA" id="ARBA00023125"/>
    </source>
</evidence>
<evidence type="ECO:0000256" key="1">
    <source>
        <dbReference type="ARBA" id="ARBA00022741"/>
    </source>
</evidence>
<dbReference type="InterPro" id="IPR002078">
    <property type="entry name" value="Sigma_54_int"/>
</dbReference>
<keyword evidence="3" id="KW-0067">ATP-binding</keyword>
<dbReference type="Pfam" id="PF25601">
    <property type="entry name" value="AAA_lid_14"/>
    <property type="match status" value="1"/>
</dbReference>
<dbReference type="GO" id="GO:0006355">
    <property type="term" value="P:regulation of DNA-templated transcription"/>
    <property type="evidence" value="ECO:0007669"/>
    <property type="project" value="InterPro"/>
</dbReference>
<dbReference type="Pfam" id="PF00158">
    <property type="entry name" value="Sigma54_activat"/>
    <property type="match status" value="1"/>
</dbReference>
<protein>
    <recommendedName>
        <fullName evidence="7">HTH-type transcriptional regulatory protein TyrR</fullName>
    </recommendedName>
</protein>
<dbReference type="GO" id="GO:0043565">
    <property type="term" value="F:sequence-specific DNA binding"/>
    <property type="evidence" value="ECO:0007669"/>
    <property type="project" value="InterPro"/>
</dbReference>
<evidence type="ECO:0000256" key="3">
    <source>
        <dbReference type="ARBA" id="ARBA00022840"/>
    </source>
</evidence>
<comment type="caution">
    <text evidence="9">The sequence shown here is derived from an EMBL/GenBank/DDBJ whole genome shotgun (WGS) entry which is preliminary data.</text>
</comment>
<keyword evidence="1" id="KW-0547">Nucleotide-binding</keyword>
<dbReference type="AlphaFoldDB" id="A0A415DY66"/>
<evidence type="ECO:0000259" key="8">
    <source>
        <dbReference type="PROSITE" id="PS50045"/>
    </source>
</evidence>
<name>A0A415DY66_9FIRM</name>
<dbReference type="EMBL" id="QRMS01000004">
    <property type="protein sequence ID" value="RHJ85798.1"/>
    <property type="molecule type" value="Genomic_DNA"/>
</dbReference>
<dbReference type="Proteomes" id="UP000284841">
    <property type="component" value="Unassembled WGS sequence"/>
</dbReference>
<dbReference type="FunFam" id="3.40.50.300:FF:000006">
    <property type="entry name" value="DNA-binding transcriptional regulator NtrC"/>
    <property type="match status" value="1"/>
</dbReference>
<dbReference type="CDD" id="cd00009">
    <property type="entry name" value="AAA"/>
    <property type="match status" value="1"/>
</dbReference>
<dbReference type="Pfam" id="PF18024">
    <property type="entry name" value="HTH_50"/>
    <property type="match status" value="1"/>
</dbReference>
<dbReference type="Gene3D" id="3.40.50.300">
    <property type="entry name" value="P-loop containing nucleotide triphosphate hydrolases"/>
    <property type="match status" value="1"/>
</dbReference>
<evidence type="ECO:0000256" key="2">
    <source>
        <dbReference type="ARBA" id="ARBA00022797"/>
    </source>
</evidence>
<dbReference type="GO" id="GO:0005524">
    <property type="term" value="F:ATP binding"/>
    <property type="evidence" value="ECO:0007669"/>
    <property type="project" value="UniProtKB-KW"/>
</dbReference>
<dbReference type="InterPro" id="IPR025662">
    <property type="entry name" value="Sigma_54_int_dom_ATP-bd_1"/>
</dbReference>
<dbReference type="InterPro" id="IPR009057">
    <property type="entry name" value="Homeodomain-like_sf"/>
</dbReference>
<keyword evidence="6" id="KW-0804">Transcription</keyword>
<dbReference type="SUPFAM" id="SSF52540">
    <property type="entry name" value="P-loop containing nucleoside triphosphate hydrolases"/>
    <property type="match status" value="1"/>
</dbReference>
<dbReference type="PANTHER" id="PTHR32071:SF117">
    <property type="entry name" value="PTS-DEPENDENT DIHYDROXYACETONE KINASE OPERON REGULATORY PROTEIN-RELATED"/>
    <property type="match status" value="1"/>
</dbReference>
<dbReference type="InterPro" id="IPR025944">
    <property type="entry name" value="Sigma_54_int_dom_CS"/>
</dbReference>
<evidence type="ECO:0000256" key="4">
    <source>
        <dbReference type="ARBA" id="ARBA00023015"/>
    </source>
</evidence>
<dbReference type="InterPro" id="IPR058031">
    <property type="entry name" value="AAA_lid_NorR"/>
</dbReference>
<gene>
    <name evidence="9" type="ORF">DW099_13190</name>
</gene>
<evidence type="ECO:0000313" key="9">
    <source>
        <dbReference type="EMBL" id="RHJ85798.1"/>
    </source>
</evidence>
<dbReference type="SMART" id="SM00382">
    <property type="entry name" value="AAA"/>
    <property type="match status" value="1"/>
</dbReference>
<dbReference type="OrthoDB" id="9803970at2"/>
<evidence type="ECO:0000256" key="6">
    <source>
        <dbReference type="ARBA" id="ARBA00023163"/>
    </source>
</evidence>
<dbReference type="RefSeq" id="WP_118336003.1">
    <property type="nucleotide sequence ID" value="NZ_AP025568.1"/>
</dbReference>
<proteinExistence type="predicted"/>